<name>A0A853M1I5_9MYCO</name>
<reference evidence="2 3" key="1">
    <citation type="submission" date="2016-06" db="EMBL/GenBank/DDBJ databases">
        <authorList>
            <person name="Sutton G."/>
            <person name="Brinkac L."/>
            <person name="Sanka R."/>
            <person name="Adams M."/>
            <person name="Lau E."/>
            <person name="Garcia-Basteiro A."/>
            <person name="Lopez-Varela E."/>
            <person name="Palencia S."/>
        </authorList>
    </citation>
    <scope>NUCLEOTIDE SEQUENCE [LARGE SCALE GENOMIC DNA]</scope>
    <source>
        <strain evidence="2 3">1164983.0</strain>
    </source>
</reference>
<dbReference type="EMBL" id="LZLG01000066">
    <property type="protein sequence ID" value="OBJ60920.1"/>
    <property type="molecule type" value="Genomic_DNA"/>
</dbReference>
<evidence type="ECO:0000313" key="2">
    <source>
        <dbReference type="EMBL" id="OBJ60920.1"/>
    </source>
</evidence>
<gene>
    <name evidence="2" type="ORF">A5628_07785</name>
</gene>
<comment type="caution">
    <text evidence="2">The sequence shown here is derived from an EMBL/GenBank/DDBJ whole genome shotgun (WGS) entry which is preliminary data.</text>
</comment>
<dbReference type="Proteomes" id="UP000093894">
    <property type="component" value="Unassembled WGS sequence"/>
</dbReference>
<accession>A0A853M1I5</accession>
<sequence>MLFHFSGMRRDEHEGLRGLGQPAAGTWPARAGAPVAPRTPLTLRQDRVECPPSSDNSTGRRLPAALSLEGGQTPHHPQRG</sequence>
<feature type="region of interest" description="Disordered" evidence="1">
    <location>
        <begin position="1"/>
        <end position="80"/>
    </location>
</feature>
<evidence type="ECO:0000256" key="1">
    <source>
        <dbReference type="SAM" id="MobiDB-lite"/>
    </source>
</evidence>
<organism evidence="2 3">
    <name type="scientific">Mycobacterium colombiense</name>
    <dbReference type="NCBI Taxonomy" id="339268"/>
    <lineage>
        <taxon>Bacteria</taxon>
        <taxon>Bacillati</taxon>
        <taxon>Actinomycetota</taxon>
        <taxon>Actinomycetes</taxon>
        <taxon>Mycobacteriales</taxon>
        <taxon>Mycobacteriaceae</taxon>
        <taxon>Mycobacterium</taxon>
        <taxon>Mycobacterium avium complex (MAC)</taxon>
    </lineage>
</organism>
<evidence type="ECO:0000313" key="3">
    <source>
        <dbReference type="Proteomes" id="UP000093894"/>
    </source>
</evidence>
<protein>
    <submittedName>
        <fullName evidence="2">Uncharacterized protein</fullName>
    </submittedName>
</protein>
<proteinExistence type="predicted"/>
<dbReference type="AlphaFoldDB" id="A0A853M1I5"/>